<proteinExistence type="predicted"/>
<reference evidence="4 5" key="1">
    <citation type="journal article" date="2018" name="Int. J. Syst. Evol. Microbiol.">
        <title>Rubneribacter badeniensis gen. nov., sp. nov. and Enteroscipio rubneri gen. nov., sp. nov., new members of the Eggerthellaceae isolated from human faeces.</title>
        <authorList>
            <person name="Danylec N."/>
            <person name="Gobl A."/>
            <person name="Stoll D.A."/>
            <person name="Hetzer B."/>
            <person name="Kulling S.E."/>
            <person name="Huch M."/>
        </authorList>
    </citation>
    <scope>NUCLEOTIDE SEQUENCE [LARGE SCALE GENOMIC DNA]</scope>
    <source>
        <strain evidence="4 5">ResAG-85</strain>
    </source>
</reference>
<evidence type="ECO:0000313" key="4">
    <source>
        <dbReference type="EMBL" id="PNV66227.1"/>
    </source>
</evidence>
<dbReference type="Pfam" id="PF00881">
    <property type="entry name" value="Nitroreductase"/>
    <property type="match status" value="2"/>
</dbReference>
<name>A0A2K2U7C4_9ACTN</name>
<dbReference type="GO" id="GO:0046857">
    <property type="term" value="F:oxidoreductase activity, acting on other nitrogenous compounds as donors, with NAD or NADP as acceptor"/>
    <property type="evidence" value="ECO:0007669"/>
    <property type="project" value="TreeGrafter"/>
</dbReference>
<dbReference type="InterPro" id="IPR000415">
    <property type="entry name" value="Nitroreductase-like"/>
</dbReference>
<dbReference type="PANTHER" id="PTHR23026">
    <property type="entry name" value="NADPH NITROREDUCTASE"/>
    <property type="match status" value="1"/>
</dbReference>
<dbReference type="PANTHER" id="PTHR23026:SF125">
    <property type="entry name" value="OXYGEN-INSENSITIVE NAD(P)H NITROREDUCTASE"/>
    <property type="match status" value="1"/>
</dbReference>
<keyword evidence="1" id="KW-0520">NAD</keyword>
<sequence length="174" mass="18908">MKTNPVIEGILGRRSVRAFQERAIPREDLEAIVACGQWAPSARNRQEWTFVVVDSRARIARLAEAMRRALGRDAYDMYAPQSIVIVAHAKGAEFGREDDGCALENMFLAAHSLGIGSVWINQLQGICDEPAVRDELDALGVPADAEVHGVCALGYAAAPGAAHERKSAVVWVEE</sequence>
<dbReference type="Gene3D" id="3.40.109.10">
    <property type="entry name" value="NADH Oxidase"/>
    <property type="match status" value="1"/>
</dbReference>
<dbReference type="SUPFAM" id="SSF55469">
    <property type="entry name" value="FMN-dependent nitroreductase-like"/>
    <property type="match status" value="1"/>
</dbReference>
<comment type="caution">
    <text evidence="4">The sequence shown here is derived from an EMBL/GenBank/DDBJ whole genome shotgun (WGS) entry which is preliminary data.</text>
</comment>
<feature type="domain" description="Nitroreductase" evidence="2">
    <location>
        <begin position="10"/>
        <end position="70"/>
    </location>
</feature>
<evidence type="ECO:0000256" key="1">
    <source>
        <dbReference type="ARBA" id="ARBA00023027"/>
    </source>
</evidence>
<dbReference type="EMBL" id="DYZL01000136">
    <property type="protein sequence ID" value="HJH43442.1"/>
    <property type="molecule type" value="Genomic_DNA"/>
</dbReference>
<dbReference type="GO" id="GO:0046256">
    <property type="term" value="P:2,4,6-trinitrotoluene catabolic process"/>
    <property type="evidence" value="ECO:0007669"/>
    <property type="project" value="TreeGrafter"/>
</dbReference>
<keyword evidence="5" id="KW-1185">Reference proteome</keyword>
<protein>
    <submittedName>
        <fullName evidence="4">NAD(P)H nitroreductase</fullName>
    </submittedName>
    <submittedName>
        <fullName evidence="3">Nitroreductase family protein</fullName>
    </submittedName>
</protein>
<reference evidence="3" key="2">
    <citation type="journal article" date="2021" name="PeerJ">
        <title>Extensive microbial diversity within the chicken gut microbiome revealed by metagenomics and culture.</title>
        <authorList>
            <person name="Gilroy R."/>
            <person name="Ravi A."/>
            <person name="Getino M."/>
            <person name="Pursley I."/>
            <person name="Horton D.L."/>
            <person name="Alikhan N.F."/>
            <person name="Baker D."/>
            <person name="Gharbi K."/>
            <person name="Hall N."/>
            <person name="Watson M."/>
            <person name="Adriaenssens E.M."/>
            <person name="Foster-Nyarko E."/>
            <person name="Jarju S."/>
            <person name="Secka A."/>
            <person name="Antonio M."/>
            <person name="Oren A."/>
            <person name="Chaudhuri R.R."/>
            <person name="La Ragione R."/>
            <person name="Hildebrand F."/>
            <person name="Pallen M.J."/>
        </authorList>
    </citation>
    <scope>NUCLEOTIDE SEQUENCE</scope>
    <source>
        <strain evidence="3">USAMLcec12-2067</strain>
    </source>
</reference>
<reference evidence="3" key="3">
    <citation type="submission" date="2021-09" db="EMBL/GenBank/DDBJ databases">
        <authorList>
            <person name="Gilroy R."/>
        </authorList>
    </citation>
    <scope>NUCLEOTIDE SEQUENCE</scope>
    <source>
        <strain evidence="3">USAMLcec12-2067</strain>
    </source>
</reference>
<organism evidence="4 5">
    <name type="scientific">Rubneribacter badeniensis</name>
    <dbReference type="NCBI Taxonomy" id="2070688"/>
    <lineage>
        <taxon>Bacteria</taxon>
        <taxon>Bacillati</taxon>
        <taxon>Actinomycetota</taxon>
        <taxon>Coriobacteriia</taxon>
        <taxon>Eggerthellales</taxon>
        <taxon>Eggerthellaceae</taxon>
        <taxon>Rubneribacter</taxon>
    </lineage>
</organism>
<evidence type="ECO:0000313" key="3">
    <source>
        <dbReference type="EMBL" id="HJH43442.1"/>
    </source>
</evidence>
<accession>A0A2K2U7C4</accession>
<dbReference type="AlphaFoldDB" id="A0A2K2U7C4"/>
<dbReference type="InterPro" id="IPR029479">
    <property type="entry name" value="Nitroreductase"/>
</dbReference>
<dbReference type="GO" id="GO:0005829">
    <property type="term" value="C:cytosol"/>
    <property type="evidence" value="ECO:0007669"/>
    <property type="project" value="TreeGrafter"/>
</dbReference>
<dbReference type="Proteomes" id="UP000236488">
    <property type="component" value="Unassembled WGS sequence"/>
</dbReference>
<dbReference type="EMBL" id="PPEL01000005">
    <property type="protein sequence ID" value="PNV66227.1"/>
    <property type="molecule type" value="Genomic_DNA"/>
</dbReference>
<gene>
    <name evidence="4" type="ORF">C2L80_02085</name>
    <name evidence="3" type="ORF">K8V16_06560</name>
</gene>
<dbReference type="CDD" id="cd02062">
    <property type="entry name" value="Nitro_FMN_reductase"/>
    <property type="match status" value="1"/>
</dbReference>
<dbReference type="RefSeq" id="WP_087195629.1">
    <property type="nucleotide sequence ID" value="NZ_DBEYRC010000147.1"/>
</dbReference>
<dbReference type="Proteomes" id="UP000789325">
    <property type="component" value="Unassembled WGS sequence"/>
</dbReference>
<evidence type="ECO:0000313" key="5">
    <source>
        <dbReference type="Proteomes" id="UP000236488"/>
    </source>
</evidence>
<evidence type="ECO:0000259" key="2">
    <source>
        <dbReference type="Pfam" id="PF00881"/>
    </source>
</evidence>
<feature type="domain" description="Nitroreductase" evidence="2">
    <location>
        <begin position="80"/>
        <end position="155"/>
    </location>
</feature>
<dbReference type="InterPro" id="IPR050627">
    <property type="entry name" value="Nitroreductase/BluB"/>
</dbReference>